<gene>
    <name evidence="1" type="ORF">C485_03073</name>
</gene>
<reference evidence="1 2" key="1">
    <citation type="journal article" date="2014" name="PLoS Genet.">
        <title>Phylogenetically driven sequencing of extremely halophilic archaea reveals strategies for static and dynamic osmo-response.</title>
        <authorList>
            <person name="Becker E.A."/>
            <person name="Seitzer P.M."/>
            <person name="Tritt A."/>
            <person name="Larsen D."/>
            <person name="Krusor M."/>
            <person name="Yao A.I."/>
            <person name="Wu D."/>
            <person name="Madern D."/>
            <person name="Eisen J.A."/>
            <person name="Darling A.E."/>
            <person name="Facciotti M.T."/>
        </authorList>
    </citation>
    <scope>NUCLEOTIDE SEQUENCE [LARGE SCALE GENOMIC DNA]</scope>
    <source>
        <strain evidence="1 2">JCM 12890</strain>
    </source>
</reference>
<dbReference type="EMBL" id="AOIK01000011">
    <property type="protein sequence ID" value="ELY90454.1"/>
    <property type="molecule type" value="Genomic_DNA"/>
</dbReference>
<organism evidence="1 2">
    <name type="scientific">Natrinema altunense (strain JCM 12890 / CGMCC 1.3731 / AJ2)</name>
    <dbReference type="NCBI Taxonomy" id="1227494"/>
    <lineage>
        <taxon>Archaea</taxon>
        <taxon>Methanobacteriati</taxon>
        <taxon>Methanobacteriota</taxon>
        <taxon>Stenosarchaea group</taxon>
        <taxon>Halobacteria</taxon>
        <taxon>Halobacteriales</taxon>
        <taxon>Natrialbaceae</taxon>
        <taxon>Natrinema</taxon>
    </lineage>
</organism>
<dbReference type="Proteomes" id="UP000011511">
    <property type="component" value="Unassembled WGS sequence"/>
</dbReference>
<keyword evidence="2" id="KW-1185">Reference proteome</keyword>
<dbReference type="AlphaFoldDB" id="L9ZVV2"/>
<name>L9ZVV2_NATA2</name>
<evidence type="ECO:0000313" key="1">
    <source>
        <dbReference type="EMBL" id="ELY90454.1"/>
    </source>
</evidence>
<accession>L9ZVV2</accession>
<protein>
    <submittedName>
        <fullName evidence="1">Uncharacterized protein</fullName>
    </submittedName>
</protein>
<sequence length="105" mass="12233">MSKYPVVLDVSVGFVKTRDEIVKSIRRNAKFRREPLIVPEWSRSMEEPFPDPVGEFDFTAPCCSGFLFQPLTKFAWDDAFELLFRLCRWVHCATEGLKPLATDRF</sequence>
<evidence type="ECO:0000313" key="2">
    <source>
        <dbReference type="Proteomes" id="UP000011511"/>
    </source>
</evidence>
<proteinExistence type="predicted"/>
<comment type="caution">
    <text evidence="1">The sequence shown here is derived from an EMBL/GenBank/DDBJ whole genome shotgun (WGS) entry which is preliminary data.</text>
</comment>